<feature type="compositionally biased region" description="Basic and acidic residues" evidence="2">
    <location>
        <begin position="207"/>
        <end position="224"/>
    </location>
</feature>
<name>A0A9P6HYE1_9PEZI</name>
<dbReference type="PANTHER" id="PTHR13082">
    <property type="entry name" value="SAP18"/>
    <property type="match status" value="1"/>
</dbReference>
<protein>
    <recommendedName>
        <fullName evidence="5">Histone deacetylase complex subunit SAP18</fullName>
    </recommendedName>
</protein>
<reference evidence="3" key="2">
    <citation type="submission" date="2020-11" db="EMBL/GenBank/DDBJ databases">
        <title>Whole genome sequencing of Colletotrichum sp.</title>
        <authorList>
            <person name="Li H."/>
        </authorList>
    </citation>
    <scope>NUCLEOTIDE SEQUENCE</scope>
    <source>
        <strain evidence="3">CkLH20</strain>
    </source>
</reference>
<comment type="caution">
    <text evidence="3">The sequence shown here is derived from an EMBL/GenBank/DDBJ whole genome shotgun (WGS) entry which is preliminary data.</text>
</comment>
<dbReference type="GO" id="GO:0005634">
    <property type="term" value="C:nucleus"/>
    <property type="evidence" value="ECO:0007669"/>
    <property type="project" value="TreeGrafter"/>
</dbReference>
<organism evidence="3 4">
    <name type="scientific">Colletotrichum karsti</name>
    <dbReference type="NCBI Taxonomy" id="1095194"/>
    <lineage>
        <taxon>Eukaryota</taxon>
        <taxon>Fungi</taxon>
        <taxon>Dikarya</taxon>
        <taxon>Ascomycota</taxon>
        <taxon>Pezizomycotina</taxon>
        <taxon>Sordariomycetes</taxon>
        <taxon>Hypocreomycetidae</taxon>
        <taxon>Glomerellales</taxon>
        <taxon>Glomerellaceae</taxon>
        <taxon>Colletotrichum</taxon>
        <taxon>Colletotrichum boninense species complex</taxon>
    </lineage>
</organism>
<dbReference type="OrthoDB" id="440566at2759"/>
<dbReference type="EMBL" id="JAATWM020000036">
    <property type="protein sequence ID" value="KAF9872709.1"/>
    <property type="molecule type" value="Genomic_DNA"/>
</dbReference>
<comment type="similarity">
    <text evidence="1">Belongs to the SAP18 family.</text>
</comment>
<proteinExistence type="inferred from homology"/>
<dbReference type="InterPro" id="IPR010516">
    <property type="entry name" value="SAP18"/>
</dbReference>
<dbReference type="Proteomes" id="UP000781932">
    <property type="component" value="Unassembled WGS sequence"/>
</dbReference>
<sequence>MFTPFRPDEFASRSLPPSLPLYAWPNSTLTELAEQIAAEDPSLLPSPSVGTRLAFRLIYPDRRSTTGAAAAHQIQPRFMVRDLGSVVLGGEAAMLAVANGEEGEGEDVDMSGTAAFPAADTSTTDKTLGEAKFVVGDYVSCAILPPLPDGSVAPAMTARNDRPAGPRGPAPGQPPHNVRRDAGFGGRQGRDWERRRSGPGDGGFPEGEWRRGERLPDDGPDRSRGRGRRDRW</sequence>
<keyword evidence="4" id="KW-1185">Reference proteome</keyword>
<dbReference type="Gene3D" id="3.10.20.550">
    <property type="entry name" value="ASAP complex, SAP18 subunit"/>
    <property type="match status" value="1"/>
</dbReference>
<dbReference type="GeneID" id="62165677"/>
<evidence type="ECO:0000313" key="4">
    <source>
        <dbReference type="Proteomes" id="UP000781932"/>
    </source>
</evidence>
<reference evidence="3" key="1">
    <citation type="submission" date="2020-03" db="EMBL/GenBank/DDBJ databases">
        <authorList>
            <person name="He L."/>
        </authorList>
    </citation>
    <scope>NUCLEOTIDE SEQUENCE</scope>
    <source>
        <strain evidence="3">CkLH20</strain>
    </source>
</reference>
<feature type="compositionally biased region" description="Basic and acidic residues" evidence="2">
    <location>
        <begin position="178"/>
        <end position="198"/>
    </location>
</feature>
<gene>
    <name evidence="3" type="ORF">CkaCkLH20_09888</name>
</gene>
<dbReference type="PANTHER" id="PTHR13082:SF0">
    <property type="entry name" value="HISTONE DEACETYLASE COMPLEX SUBUNIT SAP18"/>
    <property type="match status" value="1"/>
</dbReference>
<evidence type="ECO:0000256" key="2">
    <source>
        <dbReference type="SAM" id="MobiDB-lite"/>
    </source>
</evidence>
<dbReference type="Pfam" id="PF06487">
    <property type="entry name" value="SAP18"/>
    <property type="match status" value="1"/>
</dbReference>
<evidence type="ECO:0000313" key="3">
    <source>
        <dbReference type="EMBL" id="KAF9872709.1"/>
    </source>
</evidence>
<evidence type="ECO:0000256" key="1">
    <source>
        <dbReference type="ARBA" id="ARBA00009143"/>
    </source>
</evidence>
<evidence type="ECO:0008006" key="5">
    <source>
        <dbReference type="Google" id="ProtNLM"/>
    </source>
</evidence>
<dbReference type="AlphaFoldDB" id="A0A9P6HYE1"/>
<dbReference type="RefSeq" id="XP_038742170.1">
    <property type="nucleotide sequence ID" value="XM_038892603.1"/>
</dbReference>
<dbReference type="InterPro" id="IPR042534">
    <property type="entry name" value="SAP18_sf"/>
</dbReference>
<feature type="region of interest" description="Disordered" evidence="2">
    <location>
        <begin position="147"/>
        <end position="232"/>
    </location>
</feature>
<accession>A0A9P6HYE1</accession>